<keyword evidence="3" id="KW-0560">Oxidoreductase</keyword>
<dbReference type="PRINTS" id="PR00359">
    <property type="entry name" value="BP450"/>
</dbReference>
<evidence type="ECO:0000256" key="2">
    <source>
        <dbReference type="ARBA" id="ARBA00010617"/>
    </source>
</evidence>
<keyword evidence="3" id="KW-0503">Monooxygenase</keyword>
<keyword evidence="5" id="KW-1185">Reference proteome</keyword>
<keyword evidence="3" id="KW-0349">Heme</keyword>
<protein>
    <submittedName>
        <fullName evidence="4">Cytochrome P450</fullName>
    </submittedName>
</protein>
<comment type="caution">
    <text evidence="4">The sequence shown here is derived from an EMBL/GenBank/DDBJ whole genome shotgun (WGS) entry which is preliminary data.</text>
</comment>
<dbReference type="InterPro" id="IPR017972">
    <property type="entry name" value="Cyt_P450_CS"/>
</dbReference>
<dbReference type="EMBL" id="SHNO01000001">
    <property type="protein sequence ID" value="MCX2977041.1"/>
    <property type="molecule type" value="Genomic_DNA"/>
</dbReference>
<dbReference type="InterPro" id="IPR002397">
    <property type="entry name" value="Cyt_P450_B"/>
</dbReference>
<dbReference type="CDD" id="cd11033">
    <property type="entry name" value="CYP142-like"/>
    <property type="match status" value="1"/>
</dbReference>
<name>A0ABT3T5E6_9GAMM</name>
<dbReference type="Pfam" id="PF00067">
    <property type="entry name" value="p450"/>
    <property type="match status" value="1"/>
</dbReference>
<organism evidence="4 5">
    <name type="scientific">Candidatus Marimicrobium litorale</name>
    <dbReference type="NCBI Taxonomy" id="2518991"/>
    <lineage>
        <taxon>Bacteria</taxon>
        <taxon>Pseudomonadati</taxon>
        <taxon>Pseudomonadota</taxon>
        <taxon>Gammaproteobacteria</taxon>
        <taxon>Cellvibrionales</taxon>
        <taxon>Halieaceae</taxon>
        <taxon>Marimicrobium</taxon>
    </lineage>
</organism>
<evidence type="ECO:0000256" key="3">
    <source>
        <dbReference type="RuleBase" id="RU000461"/>
    </source>
</evidence>
<dbReference type="PRINTS" id="PR00385">
    <property type="entry name" value="P450"/>
</dbReference>
<evidence type="ECO:0000256" key="1">
    <source>
        <dbReference type="ARBA" id="ARBA00001971"/>
    </source>
</evidence>
<accession>A0ABT3T5E6</accession>
<proteinExistence type="inferred from homology"/>
<gene>
    <name evidence="4" type="ORF">EYC82_06705</name>
</gene>
<dbReference type="Proteomes" id="UP001143304">
    <property type="component" value="Unassembled WGS sequence"/>
</dbReference>
<comment type="cofactor">
    <cofactor evidence="1">
        <name>heme</name>
        <dbReference type="ChEBI" id="CHEBI:30413"/>
    </cofactor>
</comment>
<keyword evidence="3" id="KW-0408">Iron</keyword>
<dbReference type="PANTHER" id="PTHR46696">
    <property type="entry name" value="P450, PUTATIVE (EUROFUNG)-RELATED"/>
    <property type="match status" value="1"/>
</dbReference>
<reference evidence="4" key="1">
    <citation type="submission" date="2019-02" db="EMBL/GenBank/DDBJ databases">
        <authorList>
            <person name="Li S.-H."/>
        </authorList>
    </citation>
    <scope>NUCLEOTIDE SEQUENCE</scope>
    <source>
        <strain evidence="4">IMCC11814</strain>
    </source>
</reference>
<sequence>MGNEASMYALLKELRDDNPVAYVDHPDFEPFWAITRYEDIKAISQNNAEFINNPRTVLIQREFEQALLSKFGTRNGLETLIHMDDPKHRKLRNVTRNWFKPGSIEGLSTNVETIAEQYVDKMQSMGGECDFVRDIALLYPLRVIMAIIGVAPEEEGMMLKLTQELFGGQDPTQSRGENVDDGLNVLMDFFAYFTAIVEDRKQNPGDDLASVLANALVDGEPMEQLDQISYFIIAATAGHDTTSATVGGGMKALLEHPDQLEKLRGNPSLAKQAAREMIRWTSPVRHMMRTTTKDVVLQGQTIRAGESLCLWYPAANRDERAIDNPDVFDIERDNRQQMAFGFGGHMCLGQHLAILEIERFFQILLPRLSHIEMVSEPEWVQANFVGGLKSMPVRYAFNPK</sequence>
<dbReference type="InterPro" id="IPR001128">
    <property type="entry name" value="Cyt_P450"/>
</dbReference>
<dbReference type="InterPro" id="IPR036396">
    <property type="entry name" value="Cyt_P450_sf"/>
</dbReference>
<evidence type="ECO:0000313" key="4">
    <source>
        <dbReference type="EMBL" id="MCX2977041.1"/>
    </source>
</evidence>
<dbReference type="PROSITE" id="PS00086">
    <property type="entry name" value="CYTOCHROME_P450"/>
    <property type="match status" value="1"/>
</dbReference>
<dbReference type="Gene3D" id="1.10.630.10">
    <property type="entry name" value="Cytochrome P450"/>
    <property type="match status" value="1"/>
</dbReference>
<dbReference type="PANTHER" id="PTHR46696:SF1">
    <property type="entry name" value="CYTOCHROME P450 YJIB-RELATED"/>
    <property type="match status" value="1"/>
</dbReference>
<comment type="similarity">
    <text evidence="2 3">Belongs to the cytochrome P450 family.</text>
</comment>
<keyword evidence="3" id="KW-0479">Metal-binding</keyword>
<evidence type="ECO:0000313" key="5">
    <source>
        <dbReference type="Proteomes" id="UP001143304"/>
    </source>
</evidence>
<dbReference type="SUPFAM" id="SSF48264">
    <property type="entry name" value="Cytochrome P450"/>
    <property type="match status" value="1"/>
</dbReference>